<dbReference type="PROSITE" id="PS50096">
    <property type="entry name" value="IQ"/>
    <property type="match status" value="1"/>
</dbReference>
<protein>
    <submittedName>
        <fullName evidence="2">Uncharacterized protein</fullName>
    </submittedName>
</protein>
<feature type="region of interest" description="Disordered" evidence="1">
    <location>
        <begin position="204"/>
        <end position="330"/>
    </location>
</feature>
<feature type="compositionally biased region" description="Basic and acidic residues" evidence="1">
    <location>
        <begin position="50"/>
        <end position="75"/>
    </location>
</feature>
<feature type="compositionally biased region" description="Low complexity" evidence="1">
    <location>
        <begin position="310"/>
        <end position="319"/>
    </location>
</feature>
<organism evidence="2">
    <name type="scientific">Haptolina ericina</name>
    <dbReference type="NCBI Taxonomy" id="156174"/>
    <lineage>
        <taxon>Eukaryota</taxon>
        <taxon>Haptista</taxon>
        <taxon>Haptophyta</taxon>
        <taxon>Prymnesiophyceae</taxon>
        <taxon>Prymnesiales</taxon>
        <taxon>Prymnesiaceae</taxon>
        <taxon>Haptolina</taxon>
    </lineage>
</organism>
<feature type="region of interest" description="Disordered" evidence="1">
    <location>
        <begin position="50"/>
        <end position="83"/>
    </location>
</feature>
<evidence type="ECO:0000313" key="2">
    <source>
        <dbReference type="EMBL" id="CAE0123162.1"/>
    </source>
</evidence>
<feature type="compositionally biased region" description="Low complexity" evidence="1">
    <location>
        <begin position="270"/>
        <end position="286"/>
    </location>
</feature>
<dbReference type="AlphaFoldDB" id="A0A7S3B5I8"/>
<reference evidence="2" key="1">
    <citation type="submission" date="2021-01" db="EMBL/GenBank/DDBJ databases">
        <authorList>
            <person name="Corre E."/>
            <person name="Pelletier E."/>
            <person name="Niang G."/>
            <person name="Scheremetjew M."/>
            <person name="Finn R."/>
            <person name="Kale V."/>
            <person name="Holt S."/>
            <person name="Cochrane G."/>
            <person name="Meng A."/>
            <person name="Brown T."/>
            <person name="Cohen L."/>
        </authorList>
    </citation>
    <scope>NUCLEOTIDE SEQUENCE</scope>
    <source>
        <strain evidence="2">CCMP281</strain>
    </source>
</reference>
<name>A0A7S3B5I8_9EUKA</name>
<accession>A0A7S3B5I8</accession>
<evidence type="ECO:0000256" key="1">
    <source>
        <dbReference type="SAM" id="MobiDB-lite"/>
    </source>
</evidence>
<gene>
    <name evidence="2" type="ORF">HERI1096_LOCUS23864</name>
</gene>
<proteinExistence type="predicted"/>
<dbReference type="EMBL" id="HBHX01043063">
    <property type="protein sequence ID" value="CAE0123162.1"/>
    <property type="molecule type" value="Transcribed_RNA"/>
</dbReference>
<sequence length="330" mass="36662">MNSARSPRTLPGVRTGRIASFTSAFNGAPARLPPPLQPKPDEALLSARREKMAVQKREQQEARERRMVEHQEQELRRHRRREARRQRAATRIQSNFRRHKAQEHKAQRVTDVMQQREAQRKEIAARVLQSFTRKTAVERFANAFHRVRARSSAGLIQRRIRTHQAHRAQQLATLRSNEAFFADLRQRLQHEAAATIQRQVREGGRLAGGGRAGRVVLPERTGSGGGSAQAMRSQQSNGEAGVDEGRLRPLPPSLSQAKPTSSRAGRRRTASSARAPPPSSRAEAPPFGFNSSDLQRRKDPMTGGGGGKVAGRASSVVVSLRPPALRATER</sequence>